<dbReference type="PANTHER" id="PTHR47691:SF3">
    <property type="entry name" value="HTH-TYPE TRANSCRIPTIONAL REGULATOR RV0890C-RELATED"/>
    <property type="match status" value="1"/>
</dbReference>
<evidence type="ECO:0000313" key="3">
    <source>
        <dbReference type="Proteomes" id="UP000001554"/>
    </source>
</evidence>
<dbReference type="RefSeq" id="XP_035691856.1">
    <property type="nucleotide sequence ID" value="XM_035835963.1"/>
</dbReference>
<evidence type="ECO:0000256" key="1">
    <source>
        <dbReference type="SAM" id="SignalP"/>
    </source>
</evidence>
<dbReference type="SUPFAM" id="SSF52540">
    <property type="entry name" value="P-loop containing nucleoside triphosphate hydrolases"/>
    <property type="match status" value="1"/>
</dbReference>
<reference evidence="3" key="1">
    <citation type="journal article" date="2020" name="Nat. Ecol. Evol.">
        <title>Deeply conserved synteny resolves early events in vertebrate evolution.</title>
        <authorList>
            <person name="Simakov O."/>
            <person name="Marletaz F."/>
            <person name="Yue J.X."/>
            <person name="O'Connell B."/>
            <person name="Jenkins J."/>
            <person name="Brandt A."/>
            <person name="Calef R."/>
            <person name="Tung C.H."/>
            <person name="Huang T.K."/>
            <person name="Schmutz J."/>
            <person name="Satoh N."/>
            <person name="Yu J.K."/>
            <person name="Putnam N.H."/>
            <person name="Green R.E."/>
            <person name="Rokhsar D.S."/>
        </authorList>
    </citation>
    <scope>NUCLEOTIDE SEQUENCE [LARGE SCALE GENOMIC DNA]</scope>
    <source>
        <strain evidence="3">S238N-H82</strain>
    </source>
</reference>
<dbReference type="Pfam" id="PF25000">
    <property type="entry name" value="DUF7779"/>
    <property type="match status" value="1"/>
</dbReference>
<proteinExistence type="predicted"/>
<keyword evidence="3" id="KW-1185">Reference proteome</keyword>
<sequence>MLLLTLLICAWMVTVYYTGGMNDTSFMVVFPRRMKNFVGREDVFGKIDACLKQNRTCLIRGLGGVGKTSLAIEYGHRRAERYPGGVFWVRLASKGDLCASISHYSSYVSLTREESVHSSDEMSCKSVTMQFRKYLTKSRYWLLVVDGAVRETMKELESLLPHSITETRHILLTSQENLRLDKERISVVSLPPFSDTEAQALFNKTVRSSGEDDRRWVESLGRSLGHHPLALQLAYAYIETTGCSIKEYYDKYTRANAAKKVDLLDKMDIEQVANRNIRQTLDCTLRQLSPSASVLLNMTSFMSPDCIPCPKPYNENFAKLLNTSMRLDKLDMMEMVANLERFSLASRCHAFQPCAFSVHRIVQEVVVAELNESLRLAHLEKAFKYSTMLLSNDTSRVQAEILNNHLHYLALNIDKYQTNLSINGTYNFMRKSAEFICQWGECDEAFLLLLGQVLILLRQHSTHDLSCHILDYVNSLRSTLLSCPSNGKVTISLLVNIADSLFRVMGYIELHDIGLQSTSCEINQVMTSLKDMSFFLYKRLLQSGKLNKVDYSRLLTSFAWLVPIYIDEVSLDMVENMLLSPNPIAKPEDLGLAFSTLTRSAVTLIQQQYPREYLLMKDQVMVIKQCDDEVNCHDDTKDIQTLRCCNSMGSFAPLLQPYRSVIQKAIKIVTIVLQTYYRYMDTSTCTNRYFEVMLGLPRESKQFDILEFAREDWHDLLGDPGVLKSVLSLTSTQNSKFRKSDILINSQQDSVFPLAYQSFHSDVSFKYIATIMARQFEKITGQSAAGQGSKHGQYSTLRIPTEHCAALSETLALIENNYKGCTWWGIRHHLRLMKKPVDACHLVRSMIAKINHRIQSSKEQLKVLKATSFELKKLLGWLKASKLPRIAKLEKTMGVFVGLFTQVQLHAGHNKSAKSDIDKLKTILKNCFLCDSRKVISSICRDFMEDKCEMIDELRHNLNMALVRDRKLKYELSESTKKITESLSLLISISPRVDIVGNPFVDKSSYSLQCPLLTYIFNSRSNFPKTLWVWNRLQELLEYVNCSLTPTGLNMSCLENFMNSLDTLFSKCGCHKCDYSQQNVKSFFEVPLSAEGENFHFEQKDDRVTGVTHKEQKWSLAYTHSRGLYHHIHVQNIKTSKKQKVKP</sequence>
<reference evidence="4 5" key="2">
    <citation type="submission" date="2025-04" db="UniProtKB">
        <authorList>
            <consortium name="RefSeq"/>
        </authorList>
    </citation>
    <scope>IDENTIFICATION</scope>
    <source>
        <strain evidence="4 5">S238N-H82</strain>
        <tissue evidence="4 5">Testes</tissue>
    </source>
</reference>
<dbReference type="AlphaFoldDB" id="A0A9J7LZE2"/>
<organism evidence="3 5">
    <name type="scientific">Branchiostoma floridae</name>
    <name type="common">Florida lancelet</name>
    <name type="synonym">Amphioxus</name>
    <dbReference type="NCBI Taxonomy" id="7739"/>
    <lineage>
        <taxon>Eukaryota</taxon>
        <taxon>Metazoa</taxon>
        <taxon>Chordata</taxon>
        <taxon>Cephalochordata</taxon>
        <taxon>Leptocardii</taxon>
        <taxon>Amphioxiformes</taxon>
        <taxon>Branchiostomatidae</taxon>
        <taxon>Branchiostoma</taxon>
    </lineage>
</organism>
<evidence type="ECO:0000259" key="2">
    <source>
        <dbReference type="Pfam" id="PF25000"/>
    </source>
</evidence>
<dbReference type="Gene3D" id="3.40.50.300">
    <property type="entry name" value="P-loop containing nucleotide triphosphate hydrolases"/>
    <property type="match status" value="1"/>
</dbReference>
<dbReference type="PANTHER" id="PTHR47691">
    <property type="entry name" value="REGULATOR-RELATED"/>
    <property type="match status" value="1"/>
</dbReference>
<protein>
    <submittedName>
        <fullName evidence="4 5">Uncharacterized protein LOC118426511</fullName>
    </submittedName>
</protein>
<feature type="domain" description="DUF7779" evidence="2">
    <location>
        <begin position="285"/>
        <end position="372"/>
    </location>
</feature>
<feature type="signal peptide" evidence="1">
    <location>
        <begin position="1"/>
        <end position="20"/>
    </location>
</feature>
<evidence type="ECO:0000313" key="4">
    <source>
        <dbReference type="RefSeq" id="XP_035691855.1"/>
    </source>
</evidence>
<gene>
    <name evidence="4 5" type="primary">LOC118426511</name>
</gene>
<dbReference type="InterPro" id="IPR027417">
    <property type="entry name" value="P-loop_NTPase"/>
</dbReference>
<dbReference type="GeneID" id="118426511"/>
<accession>A0A9J7LZE2</accession>
<name>A0A9J7LZE2_BRAFL</name>
<evidence type="ECO:0000313" key="5">
    <source>
        <dbReference type="RefSeq" id="XP_035691856.1"/>
    </source>
</evidence>
<dbReference type="KEGG" id="bfo:118426511"/>
<keyword evidence="1" id="KW-0732">Signal</keyword>
<dbReference type="OrthoDB" id="6161812at2759"/>
<dbReference type="Proteomes" id="UP000001554">
    <property type="component" value="Chromosome 11"/>
</dbReference>
<dbReference type="OMA" id="CAWMVTI"/>
<dbReference type="RefSeq" id="XP_035691855.1">
    <property type="nucleotide sequence ID" value="XM_035835962.1"/>
</dbReference>
<feature type="chain" id="PRO_5044698985" evidence="1">
    <location>
        <begin position="21"/>
        <end position="1143"/>
    </location>
</feature>
<dbReference type="InterPro" id="IPR056681">
    <property type="entry name" value="DUF7779"/>
</dbReference>